<keyword evidence="3" id="KW-1185">Reference proteome</keyword>
<dbReference type="Proteomes" id="UP001239522">
    <property type="component" value="Chromosome"/>
</dbReference>
<evidence type="ECO:0000256" key="1">
    <source>
        <dbReference type="SAM" id="SignalP"/>
    </source>
</evidence>
<evidence type="ECO:0000313" key="2">
    <source>
        <dbReference type="EMBL" id="WLQ34465.1"/>
    </source>
</evidence>
<protein>
    <recommendedName>
        <fullName evidence="4">Calcium-binding protein</fullName>
    </recommendedName>
</protein>
<organism evidence="2 3">
    <name type="scientific">Streptomyces castrisilvae</name>
    <dbReference type="NCBI Taxonomy" id="3033811"/>
    <lineage>
        <taxon>Bacteria</taxon>
        <taxon>Bacillati</taxon>
        <taxon>Actinomycetota</taxon>
        <taxon>Actinomycetes</taxon>
        <taxon>Kitasatosporales</taxon>
        <taxon>Streptomycetaceae</taxon>
        <taxon>Streptomyces</taxon>
    </lineage>
</organism>
<evidence type="ECO:0000313" key="3">
    <source>
        <dbReference type="Proteomes" id="UP001239522"/>
    </source>
</evidence>
<evidence type="ECO:0008006" key="4">
    <source>
        <dbReference type="Google" id="ProtNLM"/>
    </source>
</evidence>
<accession>A0ABY9HJ09</accession>
<dbReference type="EMBL" id="CP120997">
    <property type="protein sequence ID" value="WLQ34465.1"/>
    <property type="molecule type" value="Genomic_DNA"/>
</dbReference>
<gene>
    <name evidence="2" type="ORF">P8A18_13910</name>
</gene>
<keyword evidence="1" id="KW-0732">Signal</keyword>
<feature type="signal peptide" evidence="1">
    <location>
        <begin position="1"/>
        <end position="26"/>
    </location>
</feature>
<name>A0ABY9HJ09_9ACTN</name>
<sequence>MRRPVLWGTVTTAVAMTVLGGATAHAEGRGDIRVTKAVTNNGKNVIIGTSKTVTFPIKLTIKDNSGVKSLRDIRAGNASSTAGAPVELVGTTCKKLSATTSECTATMRADPHDFPDYNSERNANDAAGDWCAYGNVQANDGDYWIFDWVAPFKLKRAATLTAAATGPSPLSGGRTVKVTGALTRADWEALEYRGYGGQSVRLQFRKTGASAYTTVKTVRTNSAGHVSATVTASGPGSWRWFYPGTSTTAQVASPGSTVTLAPATMHANVPRVMHAATAG</sequence>
<proteinExistence type="predicted"/>
<dbReference type="RefSeq" id="WP_306054647.1">
    <property type="nucleotide sequence ID" value="NZ_CP120997.1"/>
</dbReference>
<feature type="chain" id="PRO_5046094815" description="Calcium-binding protein" evidence="1">
    <location>
        <begin position="27"/>
        <end position="279"/>
    </location>
</feature>
<reference evidence="2 3" key="1">
    <citation type="submission" date="2023-03" db="EMBL/GenBank/DDBJ databases">
        <title>Isolation and description of six Streptomyces strains from soil environments, able to metabolize different microbial glucans.</title>
        <authorList>
            <person name="Widen T."/>
            <person name="Larsbrink J."/>
        </authorList>
    </citation>
    <scope>NUCLEOTIDE SEQUENCE [LARGE SCALE GENOMIC DNA]</scope>
    <source>
        <strain evidence="2 3">Mut1</strain>
    </source>
</reference>